<evidence type="ECO:0000256" key="1">
    <source>
        <dbReference type="ARBA" id="ARBA00004651"/>
    </source>
</evidence>
<dbReference type="PANTHER" id="PTHR23506:SF23">
    <property type="entry name" value="GH10249P"/>
    <property type="match status" value="1"/>
</dbReference>
<dbReference type="SUPFAM" id="SSF103473">
    <property type="entry name" value="MFS general substrate transporter"/>
    <property type="match status" value="1"/>
</dbReference>
<feature type="transmembrane region" description="Helical" evidence="6">
    <location>
        <begin position="77"/>
        <end position="94"/>
    </location>
</feature>
<evidence type="ECO:0000256" key="4">
    <source>
        <dbReference type="ARBA" id="ARBA00022989"/>
    </source>
</evidence>
<feature type="transmembrane region" description="Helical" evidence="6">
    <location>
        <begin position="348"/>
        <end position="370"/>
    </location>
</feature>
<dbReference type="EMBL" id="JAAIWM010000002">
    <property type="protein sequence ID" value="NEY71151.1"/>
    <property type="molecule type" value="Genomic_DNA"/>
</dbReference>
<dbReference type="InterPro" id="IPR011701">
    <property type="entry name" value="MFS"/>
</dbReference>
<dbReference type="InterPro" id="IPR001958">
    <property type="entry name" value="Tet-R_TetA/multi-R_MdtG-like"/>
</dbReference>
<comment type="caution">
    <text evidence="8">The sequence shown here is derived from an EMBL/GenBank/DDBJ whole genome shotgun (WGS) entry which is preliminary data.</text>
</comment>
<feature type="transmembrane region" description="Helical" evidence="6">
    <location>
        <begin position="246"/>
        <end position="267"/>
    </location>
</feature>
<dbReference type="PRINTS" id="PR01035">
    <property type="entry name" value="TCRTETA"/>
</dbReference>
<evidence type="ECO:0000256" key="6">
    <source>
        <dbReference type="SAM" id="Phobius"/>
    </source>
</evidence>
<evidence type="ECO:0000256" key="5">
    <source>
        <dbReference type="ARBA" id="ARBA00023136"/>
    </source>
</evidence>
<feature type="transmembrane region" description="Helical" evidence="6">
    <location>
        <begin position="376"/>
        <end position="396"/>
    </location>
</feature>
<sequence length="421" mass="46795">MASSADRKTIIALSLITAVCLAGDSMLYIILPIQWLEIGLNSLVQVGVLLSINRFVRLPLTPLIGYIYKKLRFHHGILIAVILAGITTFSYALVDGFSGWILLRSLWGISWSLFKMGAFLLIINLTSEINRGNLIGTYNGLYRLGSLVGMILGGFLAEAFGLKVISMVLGLIVFATIPFTLKYLPRIIVQDPKKVEKPNALRSLRLLKESRLVWVFITAFLSVMILESMFMAMLSHLIHLQNAAHFHMFGLILGAASIAGLLQAVRWGGTPFILPKIGEIVDGMKQKTYFLSFFLLVATALLFIIPFNIPIFIWWTLLLFHLLITSCIATIIDTIFSSSLTKSNNILMVTIYTIIVDLGAAVGPILGYVLEGIIGIAKLLWFCAAIFLMLTVKWVIISSYTKRNNTNCNQSLYIKKLDKSL</sequence>
<gene>
    <name evidence="8" type="ORF">G4D63_05290</name>
</gene>
<dbReference type="GO" id="GO:0022857">
    <property type="term" value="F:transmembrane transporter activity"/>
    <property type="evidence" value="ECO:0007669"/>
    <property type="project" value="InterPro"/>
</dbReference>
<evidence type="ECO:0000256" key="2">
    <source>
        <dbReference type="ARBA" id="ARBA00022448"/>
    </source>
</evidence>
<keyword evidence="4 6" id="KW-1133">Transmembrane helix</keyword>
<dbReference type="PANTHER" id="PTHR23506">
    <property type="entry name" value="GH10249P"/>
    <property type="match status" value="1"/>
</dbReference>
<feature type="transmembrane region" description="Helical" evidence="6">
    <location>
        <begin position="106"/>
        <end position="126"/>
    </location>
</feature>
<evidence type="ECO:0000259" key="7">
    <source>
        <dbReference type="PROSITE" id="PS50850"/>
    </source>
</evidence>
<dbReference type="InterPro" id="IPR050930">
    <property type="entry name" value="MFS_Vesicular_Transporter"/>
</dbReference>
<feature type="transmembrane region" description="Helical" evidence="6">
    <location>
        <begin position="212"/>
        <end position="234"/>
    </location>
</feature>
<dbReference type="AlphaFoldDB" id="A0A6M0Q491"/>
<feature type="transmembrane region" description="Helical" evidence="6">
    <location>
        <begin position="138"/>
        <end position="157"/>
    </location>
</feature>
<protein>
    <submittedName>
        <fullName evidence="8">MFS transporter</fullName>
    </submittedName>
</protein>
<comment type="subcellular location">
    <subcellularLocation>
        <location evidence="1">Cell membrane</location>
        <topology evidence="1">Multi-pass membrane protein</topology>
    </subcellularLocation>
</comment>
<proteinExistence type="predicted"/>
<evidence type="ECO:0000256" key="3">
    <source>
        <dbReference type="ARBA" id="ARBA00022692"/>
    </source>
</evidence>
<keyword evidence="9" id="KW-1185">Reference proteome</keyword>
<dbReference type="Gene3D" id="1.20.1250.20">
    <property type="entry name" value="MFS general substrate transporter like domains"/>
    <property type="match status" value="1"/>
</dbReference>
<reference evidence="8 9" key="1">
    <citation type="submission" date="2020-02" db="EMBL/GenBank/DDBJ databases">
        <title>Bacillus aquiflavi sp. nov., isolated from yellow water of strong flavor Chinese baijiu in Yibin region of China.</title>
        <authorList>
            <person name="Xie J."/>
        </authorList>
    </citation>
    <scope>NUCLEOTIDE SEQUENCE [LARGE SCALE GENOMIC DNA]</scope>
    <source>
        <strain evidence="8 9">SA4</strain>
    </source>
</reference>
<name>A0A6M0Q491_9BACI</name>
<feature type="transmembrane region" description="Helical" evidence="6">
    <location>
        <begin position="313"/>
        <end position="336"/>
    </location>
</feature>
<evidence type="ECO:0000313" key="8">
    <source>
        <dbReference type="EMBL" id="NEY71151.1"/>
    </source>
</evidence>
<dbReference type="InterPro" id="IPR020846">
    <property type="entry name" value="MFS_dom"/>
</dbReference>
<evidence type="ECO:0000313" key="9">
    <source>
        <dbReference type="Proteomes" id="UP000481043"/>
    </source>
</evidence>
<keyword evidence="3 6" id="KW-0812">Transmembrane</keyword>
<keyword evidence="2" id="KW-0813">Transport</keyword>
<organism evidence="8 9">
    <name type="scientific">Bacillus mesophilus</name>
    <dbReference type="NCBI Taxonomy" id="1808955"/>
    <lineage>
        <taxon>Bacteria</taxon>
        <taxon>Bacillati</taxon>
        <taxon>Bacillota</taxon>
        <taxon>Bacilli</taxon>
        <taxon>Bacillales</taxon>
        <taxon>Bacillaceae</taxon>
        <taxon>Bacillus</taxon>
    </lineage>
</organism>
<dbReference type="RefSeq" id="WP_163178500.1">
    <property type="nucleotide sequence ID" value="NZ_JAAIWM010000002.1"/>
</dbReference>
<dbReference type="GO" id="GO:0005886">
    <property type="term" value="C:plasma membrane"/>
    <property type="evidence" value="ECO:0007669"/>
    <property type="project" value="UniProtKB-SubCell"/>
</dbReference>
<dbReference type="PROSITE" id="PS50850">
    <property type="entry name" value="MFS"/>
    <property type="match status" value="1"/>
</dbReference>
<feature type="transmembrane region" description="Helical" evidence="6">
    <location>
        <begin position="163"/>
        <end position="184"/>
    </location>
</feature>
<keyword evidence="5 6" id="KW-0472">Membrane</keyword>
<dbReference type="InterPro" id="IPR036259">
    <property type="entry name" value="MFS_trans_sf"/>
</dbReference>
<dbReference type="Pfam" id="PF07690">
    <property type="entry name" value="MFS_1"/>
    <property type="match status" value="1"/>
</dbReference>
<feature type="domain" description="Major facilitator superfamily (MFS) profile" evidence="7">
    <location>
        <begin position="1"/>
        <end position="402"/>
    </location>
</feature>
<accession>A0A6M0Q491</accession>
<feature type="transmembrane region" description="Helical" evidence="6">
    <location>
        <begin position="288"/>
        <end position="307"/>
    </location>
</feature>
<dbReference type="Proteomes" id="UP000481043">
    <property type="component" value="Unassembled WGS sequence"/>
</dbReference>